<dbReference type="GO" id="GO:0032196">
    <property type="term" value="P:transposition"/>
    <property type="evidence" value="ECO:0007669"/>
    <property type="project" value="UniProtKB-KW"/>
</dbReference>
<keyword evidence="9" id="KW-0229">DNA integration</keyword>
<evidence type="ECO:0000256" key="8">
    <source>
        <dbReference type="ARBA" id="ARBA00022884"/>
    </source>
</evidence>
<dbReference type="InterPro" id="IPR001584">
    <property type="entry name" value="Integrase_cat-core"/>
</dbReference>
<evidence type="ECO:0000256" key="5">
    <source>
        <dbReference type="ARBA" id="ARBA00022759"/>
    </source>
</evidence>
<keyword evidence="8" id="KW-0694">RNA-binding</keyword>
<dbReference type="SUPFAM" id="SSF53098">
    <property type="entry name" value="Ribonuclease H-like"/>
    <property type="match status" value="1"/>
</dbReference>
<dbReference type="PROSITE" id="PS50994">
    <property type="entry name" value="INTEGRASE"/>
    <property type="match status" value="1"/>
</dbReference>
<keyword evidence="11" id="KW-0808">Transferase</keyword>
<dbReference type="InterPro" id="IPR039537">
    <property type="entry name" value="Retrotran_Ty1/copia-like"/>
</dbReference>
<dbReference type="EMBL" id="AVOT02004757">
    <property type="protein sequence ID" value="MBW0477277.1"/>
    <property type="molecule type" value="Genomic_DNA"/>
</dbReference>
<keyword evidence="10" id="KW-0695">RNA-directed DNA polymerase</keyword>
<keyword evidence="4" id="KW-0479">Metal-binding</keyword>
<evidence type="ECO:0000313" key="17">
    <source>
        <dbReference type="Proteomes" id="UP000765509"/>
    </source>
</evidence>
<dbReference type="AlphaFoldDB" id="A0A9Q3C526"/>
<comment type="catalytic activity">
    <reaction evidence="14">
        <text>DNA(n) + a 2'-deoxyribonucleoside 5'-triphosphate = DNA(n+1) + diphosphate</text>
        <dbReference type="Rhea" id="RHEA:22508"/>
        <dbReference type="Rhea" id="RHEA-COMP:17339"/>
        <dbReference type="Rhea" id="RHEA-COMP:17340"/>
        <dbReference type="ChEBI" id="CHEBI:33019"/>
        <dbReference type="ChEBI" id="CHEBI:61560"/>
        <dbReference type="ChEBI" id="CHEBI:173112"/>
        <dbReference type="EC" id="2.7.7.7"/>
    </reaction>
</comment>
<keyword evidence="12" id="KW-0233">DNA recombination</keyword>
<gene>
    <name evidence="16" type="ORF">O181_016992</name>
</gene>
<dbReference type="GO" id="GO:0003723">
    <property type="term" value="F:RNA binding"/>
    <property type="evidence" value="ECO:0007669"/>
    <property type="project" value="UniProtKB-KW"/>
</dbReference>
<evidence type="ECO:0000256" key="3">
    <source>
        <dbReference type="ARBA" id="ARBA00022722"/>
    </source>
</evidence>
<keyword evidence="17" id="KW-1185">Reference proteome</keyword>
<keyword evidence="7" id="KW-0460">Magnesium</keyword>
<evidence type="ECO:0000256" key="2">
    <source>
        <dbReference type="ARBA" id="ARBA00022695"/>
    </source>
</evidence>
<keyword evidence="5" id="KW-0255">Endonuclease</keyword>
<dbReference type="InterPro" id="IPR036397">
    <property type="entry name" value="RNaseH_sf"/>
</dbReference>
<feature type="domain" description="Integrase catalytic" evidence="15">
    <location>
        <begin position="7"/>
        <end position="178"/>
    </location>
</feature>
<dbReference type="GO" id="GO:0004519">
    <property type="term" value="F:endonuclease activity"/>
    <property type="evidence" value="ECO:0007669"/>
    <property type="project" value="UniProtKB-KW"/>
</dbReference>
<evidence type="ECO:0000256" key="11">
    <source>
        <dbReference type="ARBA" id="ARBA00022932"/>
    </source>
</evidence>
<comment type="catalytic activity">
    <reaction evidence="13">
        <text>DNA(n) + a 2'-deoxyribonucleoside 5'-triphosphate = DNA(n+1) + diphosphate</text>
        <dbReference type="Rhea" id="RHEA:22508"/>
        <dbReference type="Rhea" id="RHEA-COMP:17339"/>
        <dbReference type="Rhea" id="RHEA-COMP:17340"/>
        <dbReference type="ChEBI" id="CHEBI:33019"/>
        <dbReference type="ChEBI" id="CHEBI:61560"/>
        <dbReference type="ChEBI" id="CHEBI:173112"/>
        <dbReference type="EC" id="2.7.7.49"/>
    </reaction>
</comment>
<comment type="caution">
    <text evidence="16">The sequence shown here is derived from an EMBL/GenBank/DDBJ whole genome shotgun (WGS) entry which is preliminary data.</text>
</comment>
<dbReference type="PANTHER" id="PTHR42648:SF11">
    <property type="entry name" value="TRANSPOSON TY4-P GAG-POL POLYPROTEIN"/>
    <property type="match status" value="1"/>
</dbReference>
<evidence type="ECO:0000256" key="7">
    <source>
        <dbReference type="ARBA" id="ARBA00022842"/>
    </source>
</evidence>
<dbReference type="Proteomes" id="UP000765509">
    <property type="component" value="Unassembled WGS sequence"/>
</dbReference>
<evidence type="ECO:0000256" key="13">
    <source>
        <dbReference type="ARBA" id="ARBA00048173"/>
    </source>
</evidence>
<evidence type="ECO:0000256" key="12">
    <source>
        <dbReference type="ARBA" id="ARBA00023172"/>
    </source>
</evidence>
<dbReference type="OrthoDB" id="413361at2759"/>
<proteinExistence type="predicted"/>
<reference evidence="16" key="1">
    <citation type="submission" date="2021-03" db="EMBL/GenBank/DDBJ databases">
        <title>Draft genome sequence of rust myrtle Austropuccinia psidii MF-1, a brazilian biotype.</title>
        <authorList>
            <person name="Quecine M.C."/>
            <person name="Pachon D.M.R."/>
            <person name="Bonatelli M.L."/>
            <person name="Correr F.H."/>
            <person name="Franceschini L.M."/>
            <person name="Leite T.F."/>
            <person name="Margarido G.R.A."/>
            <person name="Almeida C.A."/>
            <person name="Ferrarezi J.A."/>
            <person name="Labate C.A."/>
        </authorList>
    </citation>
    <scope>NUCLEOTIDE SEQUENCE</scope>
    <source>
        <strain evidence="16">MF-1</strain>
    </source>
</reference>
<keyword evidence="3" id="KW-0540">Nuclease</keyword>
<evidence type="ECO:0000256" key="14">
    <source>
        <dbReference type="ARBA" id="ARBA00049244"/>
    </source>
</evidence>
<evidence type="ECO:0000256" key="9">
    <source>
        <dbReference type="ARBA" id="ARBA00022908"/>
    </source>
</evidence>
<evidence type="ECO:0000256" key="4">
    <source>
        <dbReference type="ARBA" id="ARBA00022723"/>
    </source>
</evidence>
<organism evidence="16 17">
    <name type="scientific">Austropuccinia psidii MF-1</name>
    <dbReference type="NCBI Taxonomy" id="1389203"/>
    <lineage>
        <taxon>Eukaryota</taxon>
        <taxon>Fungi</taxon>
        <taxon>Dikarya</taxon>
        <taxon>Basidiomycota</taxon>
        <taxon>Pucciniomycotina</taxon>
        <taxon>Pucciniomycetes</taxon>
        <taxon>Pucciniales</taxon>
        <taxon>Sphaerophragmiaceae</taxon>
        <taxon>Austropuccinia</taxon>
    </lineage>
</organism>
<dbReference type="GO" id="GO:0005634">
    <property type="term" value="C:nucleus"/>
    <property type="evidence" value="ECO:0007669"/>
    <property type="project" value="UniProtKB-ARBA"/>
</dbReference>
<dbReference type="GO" id="GO:0003964">
    <property type="term" value="F:RNA-directed DNA polymerase activity"/>
    <property type="evidence" value="ECO:0007669"/>
    <property type="project" value="UniProtKB-KW"/>
</dbReference>
<dbReference type="Gene3D" id="3.30.420.10">
    <property type="entry name" value="Ribonuclease H-like superfamily/Ribonuclease H"/>
    <property type="match status" value="1"/>
</dbReference>
<evidence type="ECO:0000256" key="10">
    <source>
        <dbReference type="ARBA" id="ARBA00022918"/>
    </source>
</evidence>
<evidence type="ECO:0000256" key="6">
    <source>
        <dbReference type="ARBA" id="ARBA00022801"/>
    </source>
</evidence>
<dbReference type="GO" id="GO:0003887">
    <property type="term" value="F:DNA-directed DNA polymerase activity"/>
    <property type="evidence" value="ECO:0007669"/>
    <property type="project" value="UniProtKB-KW"/>
</dbReference>
<dbReference type="GO" id="GO:0046872">
    <property type="term" value="F:metal ion binding"/>
    <property type="evidence" value="ECO:0007669"/>
    <property type="project" value="UniProtKB-KW"/>
</dbReference>
<dbReference type="Pfam" id="PF00665">
    <property type="entry name" value="rve"/>
    <property type="match status" value="1"/>
</dbReference>
<keyword evidence="1" id="KW-0815">Transposition</keyword>
<dbReference type="GO" id="GO:0016787">
    <property type="term" value="F:hydrolase activity"/>
    <property type="evidence" value="ECO:0007669"/>
    <property type="project" value="UniProtKB-KW"/>
</dbReference>
<sequence length="180" mass="21021">MTKIPFKGTFPQPNCKPETIHMDLCDPIPPESISGKKYFLQILNGFSHFVWIFFLTNKSECKYYIKNHINRVEKQTNSQVSNLISDNGSEFKNTDLQNFFKSKRINHLTSAPYTPVQNTFAKRGNQTTVNKSRFLLLNSGLDLTYWEEAENTAVYFENLTPHKSLKFETPFSKWFNKKHP</sequence>
<evidence type="ECO:0000256" key="1">
    <source>
        <dbReference type="ARBA" id="ARBA00022578"/>
    </source>
</evidence>
<evidence type="ECO:0000313" key="16">
    <source>
        <dbReference type="EMBL" id="MBW0477277.1"/>
    </source>
</evidence>
<dbReference type="PANTHER" id="PTHR42648">
    <property type="entry name" value="TRANSPOSASE, PUTATIVE-RELATED"/>
    <property type="match status" value="1"/>
</dbReference>
<dbReference type="InterPro" id="IPR012337">
    <property type="entry name" value="RNaseH-like_sf"/>
</dbReference>
<accession>A0A9Q3C526</accession>
<dbReference type="GO" id="GO:0006310">
    <property type="term" value="P:DNA recombination"/>
    <property type="evidence" value="ECO:0007669"/>
    <property type="project" value="UniProtKB-KW"/>
</dbReference>
<name>A0A9Q3C526_9BASI</name>
<keyword evidence="6" id="KW-0378">Hydrolase</keyword>
<keyword evidence="11" id="KW-0239">DNA-directed DNA polymerase</keyword>
<protein>
    <recommendedName>
        <fullName evidence="15">Integrase catalytic domain-containing protein</fullName>
    </recommendedName>
</protein>
<keyword evidence="2" id="KW-0548">Nucleotidyltransferase</keyword>
<dbReference type="GO" id="GO:0015074">
    <property type="term" value="P:DNA integration"/>
    <property type="evidence" value="ECO:0007669"/>
    <property type="project" value="UniProtKB-KW"/>
</dbReference>
<evidence type="ECO:0000259" key="15">
    <source>
        <dbReference type="PROSITE" id="PS50994"/>
    </source>
</evidence>